<organism evidence="2">
    <name type="scientific">Mytilinidion resinicola</name>
    <dbReference type="NCBI Taxonomy" id="574789"/>
    <lineage>
        <taxon>Eukaryota</taxon>
        <taxon>Fungi</taxon>
        <taxon>Dikarya</taxon>
        <taxon>Ascomycota</taxon>
        <taxon>Pezizomycotina</taxon>
        <taxon>Dothideomycetes</taxon>
        <taxon>Pleosporomycetidae</taxon>
        <taxon>Mytilinidiales</taxon>
        <taxon>Mytilinidiaceae</taxon>
        <taxon>Mytilinidion</taxon>
    </lineage>
</organism>
<reference evidence="4" key="2">
    <citation type="submission" date="2020-04" db="EMBL/GenBank/DDBJ databases">
        <authorList>
            <consortium name="NCBI Genome Project"/>
        </authorList>
    </citation>
    <scope>NUCLEOTIDE SEQUENCE</scope>
    <source>
        <strain evidence="4">CBS 304.34</strain>
    </source>
</reference>
<accession>A0A6A6Y148</accession>
<feature type="chain" id="PRO_5044628796" description="Secreted protein" evidence="1">
    <location>
        <begin position="20"/>
        <end position="98"/>
    </location>
</feature>
<evidence type="ECO:0008006" key="5">
    <source>
        <dbReference type="Google" id="ProtNLM"/>
    </source>
</evidence>
<dbReference type="AlphaFoldDB" id="A0A6A6Y148"/>
<evidence type="ECO:0000313" key="2">
    <source>
        <dbReference type="EMBL" id="KAF2802531.1"/>
    </source>
</evidence>
<dbReference type="RefSeq" id="XP_033569495.1">
    <property type="nucleotide sequence ID" value="XM_033713294.1"/>
</dbReference>
<keyword evidence="3" id="KW-1185">Reference proteome</keyword>
<reference evidence="2 4" key="1">
    <citation type="journal article" date="2020" name="Stud. Mycol.">
        <title>101 Dothideomycetes genomes: a test case for predicting lifestyles and emergence of pathogens.</title>
        <authorList>
            <person name="Haridas S."/>
            <person name="Albert R."/>
            <person name="Binder M."/>
            <person name="Bloem J."/>
            <person name="Labutti K."/>
            <person name="Salamov A."/>
            <person name="Andreopoulos B."/>
            <person name="Baker S."/>
            <person name="Barry K."/>
            <person name="Bills G."/>
            <person name="Bluhm B."/>
            <person name="Cannon C."/>
            <person name="Castanera R."/>
            <person name="Culley D."/>
            <person name="Daum C."/>
            <person name="Ezra D."/>
            <person name="Gonzalez J."/>
            <person name="Henrissat B."/>
            <person name="Kuo A."/>
            <person name="Liang C."/>
            <person name="Lipzen A."/>
            <person name="Lutzoni F."/>
            <person name="Magnuson J."/>
            <person name="Mondo S."/>
            <person name="Nolan M."/>
            <person name="Ohm R."/>
            <person name="Pangilinan J."/>
            <person name="Park H.-J."/>
            <person name="Ramirez L."/>
            <person name="Alfaro M."/>
            <person name="Sun H."/>
            <person name="Tritt A."/>
            <person name="Yoshinaga Y."/>
            <person name="Zwiers L.-H."/>
            <person name="Turgeon B."/>
            <person name="Goodwin S."/>
            <person name="Spatafora J."/>
            <person name="Crous P."/>
            <person name="Grigoriev I."/>
        </authorList>
    </citation>
    <scope>NUCLEOTIDE SEQUENCE</scope>
    <source>
        <strain evidence="2 4">CBS 304.34</strain>
    </source>
</reference>
<evidence type="ECO:0000313" key="4">
    <source>
        <dbReference type="RefSeq" id="XP_033569495.1"/>
    </source>
</evidence>
<proteinExistence type="predicted"/>
<dbReference type="Proteomes" id="UP000504636">
    <property type="component" value="Unplaced"/>
</dbReference>
<reference evidence="4" key="3">
    <citation type="submission" date="2025-04" db="UniProtKB">
        <authorList>
            <consortium name="RefSeq"/>
        </authorList>
    </citation>
    <scope>IDENTIFICATION</scope>
    <source>
        <strain evidence="4">CBS 304.34</strain>
    </source>
</reference>
<dbReference type="EMBL" id="MU003723">
    <property type="protein sequence ID" value="KAF2802531.1"/>
    <property type="molecule type" value="Genomic_DNA"/>
</dbReference>
<name>A0A6A6Y148_9PEZI</name>
<gene>
    <name evidence="2 4" type="ORF">BDZ99DRAFT_206307</name>
</gene>
<sequence>MFFLILSLNLTWLSREVVSTYSRQPCRVGISSTTCSPANQIKTQPATVRKRAVRSSYTAIWAPLRATRQGLHGVSCIEVTCISEGTWPLIGEDETAQP</sequence>
<dbReference type="GeneID" id="54454187"/>
<keyword evidence="1" id="KW-0732">Signal</keyword>
<protein>
    <recommendedName>
        <fullName evidence="5">Secreted protein</fullName>
    </recommendedName>
</protein>
<evidence type="ECO:0000313" key="3">
    <source>
        <dbReference type="Proteomes" id="UP000504636"/>
    </source>
</evidence>
<evidence type="ECO:0000256" key="1">
    <source>
        <dbReference type="SAM" id="SignalP"/>
    </source>
</evidence>
<feature type="signal peptide" evidence="1">
    <location>
        <begin position="1"/>
        <end position="19"/>
    </location>
</feature>